<dbReference type="PANTHER" id="PTHR23501:SF177">
    <property type="entry name" value="MAJOR FACILITATOR SUPERFAMILY (MFS) PROFILE DOMAIN-CONTAINING PROTEIN-RELATED"/>
    <property type="match status" value="1"/>
</dbReference>
<proteinExistence type="predicted"/>
<dbReference type="GeneID" id="68356641"/>
<dbReference type="AlphaFoldDB" id="A0A9P8MUK8"/>
<feature type="transmembrane region" description="Helical" evidence="7">
    <location>
        <begin position="52"/>
        <end position="71"/>
    </location>
</feature>
<feature type="transmembrane region" description="Helical" evidence="7">
    <location>
        <begin position="368"/>
        <end position="389"/>
    </location>
</feature>
<organism evidence="8 9">
    <name type="scientific">Hirsutella rhossiliensis</name>
    <dbReference type="NCBI Taxonomy" id="111463"/>
    <lineage>
        <taxon>Eukaryota</taxon>
        <taxon>Fungi</taxon>
        <taxon>Dikarya</taxon>
        <taxon>Ascomycota</taxon>
        <taxon>Pezizomycotina</taxon>
        <taxon>Sordariomycetes</taxon>
        <taxon>Hypocreomycetidae</taxon>
        <taxon>Hypocreales</taxon>
        <taxon>Ophiocordycipitaceae</taxon>
        <taxon>Hirsutella</taxon>
    </lineage>
</organism>
<dbReference type="OrthoDB" id="10021397at2759"/>
<feature type="transmembrane region" description="Helical" evidence="7">
    <location>
        <begin position="265"/>
        <end position="287"/>
    </location>
</feature>
<comment type="caution">
    <text evidence="8">The sequence shown here is derived from an EMBL/GenBank/DDBJ whole genome shotgun (WGS) entry which is preliminary data.</text>
</comment>
<feature type="transmembrane region" description="Helical" evidence="7">
    <location>
        <begin position="341"/>
        <end position="362"/>
    </location>
</feature>
<dbReference type="RefSeq" id="XP_044718947.1">
    <property type="nucleotide sequence ID" value="XM_044865983.1"/>
</dbReference>
<dbReference type="GO" id="GO:0022857">
    <property type="term" value="F:transmembrane transporter activity"/>
    <property type="evidence" value="ECO:0007669"/>
    <property type="project" value="InterPro"/>
</dbReference>
<dbReference type="Proteomes" id="UP000824596">
    <property type="component" value="Unassembled WGS sequence"/>
</dbReference>
<gene>
    <name evidence="8" type="ORF">HRG_07512</name>
</gene>
<evidence type="ECO:0000256" key="5">
    <source>
        <dbReference type="ARBA" id="ARBA00023136"/>
    </source>
</evidence>
<dbReference type="EMBL" id="JAIZPD010000008">
    <property type="protein sequence ID" value="KAH0961434.1"/>
    <property type="molecule type" value="Genomic_DNA"/>
</dbReference>
<dbReference type="Gene3D" id="1.20.1250.20">
    <property type="entry name" value="MFS general substrate transporter like domains"/>
    <property type="match status" value="1"/>
</dbReference>
<feature type="transmembrane region" description="Helical" evidence="7">
    <location>
        <begin position="110"/>
        <end position="131"/>
    </location>
</feature>
<evidence type="ECO:0000256" key="4">
    <source>
        <dbReference type="ARBA" id="ARBA00022989"/>
    </source>
</evidence>
<keyword evidence="4 7" id="KW-1133">Transmembrane helix</keyword>
<keyword evidence="9" id="KW-1185">Reference proteome</keyword>
<comment type="subcellular location">
    <subcellularLocation>
        <location evidence="1">Membrane</location>
        <topology evidence="1">Multi-pass membrane protein</topology>
    </subcellularLocation>
</comment>
<dbReference type="CDD" id="cd17502">
    <property type="entry name" value="MFS_Azr1_MDR_like"/>
    <property type="match status" value="1"/>
</dbReference>
<dbReference type="GO" id="GO:0005886">
    <property type="term" value="C:plasma membrane"/>
    <property type="evidence" value="ECO:0007669"/>
    <property type="project" value="TreeGrafter"/>
</dbReference>
<dbReference type="PANTHER" id="PTHR23501">
    <property type="entry name" value="MAJOR FACILITATOR SUPERFAMILY"/>
    <property type="match status" value="1"/>
</dbReference>
<dbReference type="Pfam" id="PF07690">
    <property type="entry name" value="MFS_1"/>
    <property type="match status" value="1"/>
</dbReference>
<feature type="transmembrane region" description="Helical" evidence="7">
    <location>
        <begin position="138"/>
        <end position="156"/>
    </location>
</feature>
<protein>
    <submittedName>
        <fullName evidence="8">Major facilitator superfamily domain-containing protein</fullName>
    </submittedName>
</protein>
<dbReference type="InterPro" id="IPR036259">
    <property type="entry name" value="MFS_trans_sf"/>
</dbReference>
<evidence type="ECO:0000256" key="3">
    <source>
        <dbReference type="ARBA" id="ARBA00022692"/>
    </source>
</evidence>
<feature type="transmembrane region" description="Helical" evidence="7">
    <location>
        <begin position="307"/>
        <end position="329"/>
    </location>
</feature>
<dbReference type="InterPro" id="IPR011701">
    <property type="entry name" value="MFS"/>
</dbReference>
<evidence type="ECO:0000313" key="8">
    <source>
        <dbReference type="EMBL" id="KAH0961434.1"/>
    </source>
</evidence>
<feature type="transmembrane region" description="Helical" evidence="7">
    <location>
        <begin position="494"/>
        <end position="515"/>
    </location>
</feature>
<keyword evidence="5 7" id="KW-0472">Membrane</keyword>
<name>A0A9P8MUK8_9HYPO</name>
<evidence type="ECO:0000256" key="7">
    <source>
        <dbReference type="SAM" id="Phobius"/>
    </source>
</evidence>
<feature type="transmembrane region" description="Helical" evidence="7">
    <location>
        <begin position="234"/>
        <end position="253"/>
    </location>
</feature>
<keyword evidence="3 7" id="KW-0812">Transmembrane</keyword>
<evidence type="ECO:0000256" key="2">
    <source>
        <dbReference type="ARBA" id="ARBA00022448"/>
    </source>
</evidence>
<dbReference type="Gene3D" id="1.20.1720.10">
    <property type="entry name" value="Multidrug resistance protein D"/>
    <property type="match status" value="1"/>
</dbReference>
<dbReference type="SUPFAM" id="SSF103473">
    <property type="entry name" value="MFS general substrate transporter"/>
    <property type="match status" value="1"/>
</dbReference>
<feature type="transmembrane region" description="Helical" evidence="7">
    <location>
        <begin position="194"/>
        <end position="214"/>
    </location>
</feature>
<accession>A0A9P8MUK8</accession>
<reference evidence="8" key="1">
    <citation type="submission" date="2021-09" db="EMBL/GenBank/DDBJ databases">
        <title>A high-quality genome of the endoparasitic fungus Hirsutella rhossiliensis with a comparison of Hirsutella genomes reveals transposable elements contributing to genome size variation.</title>
        <authorList>
            <person name="Lin R."/>
            <person name="Jiao Y."/>
            <person name="Sun X."/>
            <person name="Ling J."/>
            <person name="Xie B."/>
            <person name="Cheng X."/>
        </authorList>
    </citation>
    <scope>NUCLEOTIDE SEQUENCE</scope>
    <source>
        <strain evidence="8">HR02</strain>
    </source>
</reference>
<feature type="transmembrane region" description="Helical" evidence="7">
    <location>
        <begin position="162"/>
        <end position="182"/>
    </location>
</feature>
<evidence type="ECO:0000256" key="1">
    <source>
        <dbReference type="ARBA" id="ARBA00004141"/>
    </source>
</evidence>
<sequence length="538" mass="56940">MTASRSPTLNAAGDFPDVLRKGKENGSLAKDSTCSESDQTDQKVAADEYPHGIRLVLLAGASTMGIFLIALDQTIVGTAIPKITSEFHGINDVSWYGAAYFMTFGAYKHFNLKLGFLVAIFIFELGSLICGAAPNSKALILGRTIAGVGSAVVFSTEPKTRPVLMGFIGLMYGLAAVLGPMLGGVFTDKVSWRWCFYVNLPIGGLVAVVVLILFHPPSAAKPPEVSLKNKLLHLDPVGIALAMVAIVCFILGLQYAGTAHPWSSSLVIGLLVGFGAISAALVTWEIFLGEYAMLLPRLLRRRTLWSVAPYQFCFLGTLFLLLYYLPIYFQSIRGANPLESGVNNLPIVVSVALFSIIGGSVVSKTGQATITMFVGAAIASVATSLVYTLDVDSATGKWIGYQILAGSAIAFSAQNGLNIAQANVSPEDVTAVTANLYFFQMAAFVNRLLANLPITAPGVDPAPVMATGATGLRTVFTSDELPGILLAYMQGIKAAFAVAIGLCVIGFLDTLIIPWSRLPAYVGDKSDGDRKDDAAASE</sequence>
<evidence type="ECO:0000256" key="6">
    <source>
        <dbReference type="SAM" id="MobiDB-lite"/>
    </source>
</evidence>
<keyword evidence="2" id="KW-0813">Transport</keyword>
<feature type="region of interest" description="Disordered" evidence="6">
    <location>
        <begin position="1"/>
        <end position="20"/>
    </location>
</feature>
<evidence type="ECO:0000313" key="9">
    <source>
        <dbReference type="Proteomes" id="UP000824596"/>
    </source>
</evidence>